<accession>A0A565BAQ6</accession>
<proteinExistence type="predicted"/>
<name>A0A565BAQ6_9BRAS</name>
<sequence>MNRGGLRVTRWRTTCYGGRCRQGECYGAATEATTDLILAPRQTTSWRVECRRRGGEVLRYRVESQSIGRRKLRWRRIRLLHAEVVRPRWIRPRRRGGFDRGAEVVRPRWIRPRRLIPTPT</sequence>
<dbReference type="EMBL" id="CABITT030000003">
    <property type="protein sequence ID" value="VVA98000.1"/>
    <property type="molecule type" value="Genomic_DNA"/>
</dbReference>
<evidence type="ECO:0000313" key="1">
    <source>
        <dbReference type="EMBL" id="VVA98000.1"/>
    </source>
</evidence>
<dbReference type="Proteomes" id="UP000489600">
    <property type="component" value="Unassembled WGS sequence"/>
</dbReference>
<protein>
    <submittedName>
        <fullName evidence="1">Uncharacterized protein</fullName>
    </submittedName>
</protein>
<comment type="caution">
    <text evidence="1">The sequence shown here is derived from an EMBL/GenBank/DDBJ whole genome shotgun (WGS) entry which is preliminary data.</text>
</comment>
<evidence type="ECO:0000313" key="2">
    <source>
        <dbReference type="Proteomes" id="UP000489600"/>
    </source>
</evidence>
<gene>
    <name evidence="1" type="ORF">ANE_LOCUS8445</name>
</gene>
<reference evidence="1" key="1">
    <citation type="submission" date="2019-07" db="EMBL/GenBank/DDBJ databases">
        <authorList>
            <person name="Dittberner H."/>
        </authorList>
    </citation>
    <scope>NUCLEOTIDE SEQUENCE [LARGE SCALE GENOMIC DNA]</scope>
</reference>
<organism evidence="1 2">
    <name type="scientific">Arabis nemorensis</name>
    <dbReference type="NCBI Taxonomy" id="586526"/>
    <lineage>
        <taxon>Eukaryota</taxon>
        <taxon>Viridiplantae</taxon>
        <taxon>Streptophyta</taxon>
        <taxon>Embryophyta</taxon>
        <taxon>Tracheophyta</taxon>
        <taxon>Spermatophyta</taxon>
        <taxon>Magnoliopsida</taxon>
        <taxon>eudicotyledons</taxon>
        <taxon>Gunneridae</taxon>
        <taxon>Pentapetalae</taxon>
        <taxon>rosids</taxon>
        <taxon>malvids</taxon>
        <taxon>Brassicales</taxon>
        <taxon>Brassicaceae</taxon>
        <taxon>Arabideae</taxon>
        <taxon>Arabis</taxon>
    </lineage>
</organism>
<keyword evidence="2" id="KW-1185">Reference proteome</keyword>
<dbReference type="AlphaFoldDB" id="A0A565BAQ6"/>